<dbReference type="Gene3D" id="3.40.630.10">
    <property type="entry name" value="Zn peptidases"/>
    <property type="match status" value="2"/>
</dbReference>
<feature type="region of interest" description="Disordered" evidence="1">
    <location>
        <begin position="553"/>
        <end position="575"/>
    </location>
</feature>
<sequence>MPNSRTYLDYLNEKIDISPANSQEELEAAELVRSLMDEHGLETTVQDFTVPAAGDLPHNVLYVVMFLGMLLSGILGSAVGLVGLLLVIAALALLVAEFSGHDLLGRLGPAARSQNVIGVHRATGPLVVKGNRPIVIVAHYDSPNEGLLYQPQLARYQVPLRRARFLCVIVVSVLSLLQAMPFLPTTARHVLWVLGILASLPLLIVGVSTIYARFAPCTTGANDNKASIAAMLGVMDAVRPAGDEAKRYMELHPHTEPEPEPVVEPEPEDYPAAPLPVSGPRPGLDLASEEDPASPQADGDIPSVSDEGSSPVGEAPTHEPPAAPAPMPSVDRGGLVDWGGVRRGPELMQSLNILPPECEIVYQEPPVPKVDPATLPEIPRFTDKDFADELNTKYGLDGIGSTAAPSEEGSSLPDGEPPSQTTRPERHTGYVPSFFSQAKGRAEHPDTRIRLGKGYAGKPAQDALPSPGRDEYPTFDEDYLVAEYEVIEDPTSSQEEPSSHPDIVTPLEETIAPSGAADADVAAGVADALGVPDATGAPADAATSAGVMEQPTLERPAPEVTKPSVPMNVPEVTATTPPQTFETEYNYYEPTSAADTVVSEPVSDQVTPIEGLPTIEEAPEGLDAEATSSTGPMSQDAKANDALPLSASGTEPTSGVSPASEETPPEVPGAPASASGFVPAVRSAWGRLVGGIRRHTLPATSEPSASSENEVGATSGEAPLAEWEPIGSPEPTEATSPMAASDDVEGDDAAERGVVPATESVGHGRASDSETDPGSGEEPVDEPMGEGADDGSTEHDPAASDPAATIAISAATLSIDEDIPESELASKDATGLDTLSDDLPSSQDSADEGDRPAAVDDPNWGTSEFRPAEPNLARRAVLFDLPDPSEATSDPFVTDPDASGTMPRAFDNVLVRGTASTKLQPRYARDSQPRGTRETIGLLTGSEVGMHSQAARPKASDARQAGKRRLRFFGHRGDARPQQESLSEWLGVEEDYDAKKDGRAIGNWDNFDKADGETKVDPSEGSGEPPRRGDWKGGATTRSDLHVVEGADPTAEVPPDAQVIEAQSPEEMEQLREAILGMGDDELVSHDVWFVALGASSLRRAGIKEFLAGFRRDIRGSFLVNLDSVGAGDVTLLTSEGAGKTRRADRRMVRMLMGIADDLHIPVKRSRYDWASTDATPAMQASVRAVTVMGMTDDRLPALSHTADDTPENIDQGQVAAVSDMLCELIRRS</sequence>
<feature type="region of interest" description="Disordered" evidence="1">
    <location>
        <begin position="254"/>
        <end position="337"/>
    </location>
</feature>
<dbReference type="OrthoDB" id="3169450at2"/>
<dbReference type="GeneID" id="78511490"/>
<keyword evidence="2" id="KW-0812">Transmembrane</keyword>
<dbReference type="eggNOG" id="COG3266">
    <property type="taxonomic scope" value="Bacteria"/>
</dbReference>
<keyword evidence="2" id="KW-0472">Membrane</keyword>
<feature type="compositionally biased region" description="Acidic residues" evidence="1">
    <location>
        <begin position="778"/>
        <end position="791"/>
    </location>
</feature>
<feature type="compositionally biased region" description="Basic and acidic residues" evidence="1">
    <location>
        <begin position="1006"/>
        <end position="1018"/>
    </location>
</feature>
<evidence type="ECO:0000256" key="1">
    <source>
        <dbReference type="SAM" id="MobiDB-lite"/>
    </source>
</evidence>
<dbReference type="HOGENOM" id="CLU_267841_0_0_11"/>
<name>E1QXM9_OLSUV</name>
<dbReference type="PATRIC" id="fig|633147.7.peg.1502"/>
<dbReference type="SUPFAM" id="SSF53187">
    <property type="entry name" value="Zn-dependent exopeptidases"/>
    <property type="match status" value="2"/>
</dbReference>
<evidence type="ECO:0000256" key="2">
    <source>
        <dbReference type="SAM" id="Phobius"/>
    </source>
</evidence>
<dbReference type="AlphaFoldDB" id="E1QXM9"/>
<feature type="region of interest" description="Disordered" evidence="1">
    <location>
        <begin position="624"/>
        <end position="675"/>
    </location>
</feature>
<feature type="transmembrane region" description="Helical" evidence="2">
    <location>
        <begin position="165"/>
        <end position="183"/>
    </location>
</feature>
<accession>E1QXM9</accession>
<feature type="transmembrane region" description="Helical" evidence="2">
    <location>
        <begin position="189"/>
        <end position="212"/>
    </location>
</feature>
<dbReference type="RefSeq" id="WP_013250895.1">
    <property type="nucleotide sequence ID" value="NC_014363.1"/>
</dbReference>
<feature type="region of interest" description="Disordered" evidence="1">
    <location>
        <begin position="397"/>
        <end position="472"/>
    </location>
</feature>
<feature type="compositionally biased region" description="Polar residues" evidence="1">
    <location>
        <begin position="698"/>
        <end position="709"/>
    </location>
</feature>
<feature type="compositionally biased region" description="Pro residues" evidence="1">
    <location>
        <begin position="318"/>
        <end position="327"/>
    </location>
</feature>
<evidence type="ECO:0000313" key="3">
    <source>
        <dbReference type="EMBL" id="ADK67143.1"/>
    </source>
</evidence>
<protein>
    <submittedName>
        <fullName evidence="3">Uncharacterized protein</fullName>
    </submittedName>
</protein>
<feature type="compositionally biased region" description="Basic and acidic residues" evidence="1">
    <location>
        <begin position="440"/>
        <end position="449"/>
    </location>
</feature>
<keyword evidence="4" id="KW-1185">Reference proteome</keyword>
<dbReference type="STRING" id="633147.Olsu_0008"/>
<reference evidence="3 4" key="1">
    <citation type="journal article" date="2010" name="Stand. Genomic Sci.">
        <title>Complete genome sequence of Olsenella uli type strain (VPI D76D-27C).</title>
        <authorList>
            <person name="Goker M."/>
            <person name="Held B."/>
            <person name="Lucas S."/>
            <person name="Nolan M."/>
            <person name="Yasawong M."/>
            <person name="Glavina Del Rio T."/>
            <person name="Tice H."/>
            <person name="Cheng J.F."/>
            <person name="Bruce D."/>
            <person name="Detter J.C."/>
            <person name="Tapia R."/>
            <person name="Han C."/>
            <person name="Goodwin L."/>
            <person name="Pitluck S."/>
            <person name="Liolios K."/>
            <person name="Ivanova N."/>
            <person name="Mavromatis K."/>
            <person name="Mikhailova N."/>
            <person name="Pati A."/>
            <person name="Chen A."/>
            <person name="Palaniappan K."/>
            <person name="Land M."/>
            <person name="Hauser L."/>
            <person name="Chang Y.J."/>
            <person name="Jeffries C.D."/>
            <person name="Rohde M."/>
            <person name="Sikorski J."/>
            <person name="Pukall R."/>
            <person name="Woyke T."/>
            <person name="Bristow J."/>
            <person name="Eisen J.A."/>
            <person name="Markowitz V."/>
            <person name="Hugenholtz P."/>
            <person name="Kyrpides N.C."/>
            <person name="Klenk H.P."/>
            <person name="Lapidus A."/>
        </authorList>
    </citation>
    <scope>NUCLEOTIDE SEQUENCE [LARGE SCALE GENOMIC DNA]</scope>
    <source>
        <strain evidence="4">ATCC 49627 / DSM 7084 / CIP 109912 / JCM 12494 / NCIMB 702895 / VPI D76D-27C</strain>
    </source>
</reference>
<feature type="compositionally biased region" description="Acidic residues" evidence="1">
    <location>
        <begin position="258"/>
        <end position="269"/>
    </location>
</feature>
<keyword evidence="2" id="KW-1133">Transmembrane helix</keyword>
<evidence type="ECO:0000313" key="4">
    <source>
        <dbReference type="Proteomes" id="UP000000333"/>
    </source>
</evidence>
<feature type="compositionally biased region" description="Polar residues" evidence="1">
    <location>
        <begin position="647"/>
        <end position="657"/>
    </location>
</feature>
<proteinExistence type="predicted"/>
<gene>
    <name evidence="3" type="ordered locus">Olsu_0008</name>
</gene>
<feature type="transmembrane region" description="Helical" evidence="2">
    <location>
        <begin position="63"/>
        <end position="96"/>
    </location>
</feature>
<feature type="compositionally biased region" description="Low complexity" evidence="1">
    <location>
        <begin position="799"/>
        <end position="812"/>
    </location>
</feature>
<feature type="region of interest" description="Disordered" evidence="1">
    <location>
        <begin position="998"/>
        <end position="1036"/>
    </location>
</feature>
<dbReference type="Proteomes" id="UP000000333">
    <property type="component" value="Chromosome"/>
</dbReference>
<organism evidence="3 4">
    <name type="scientific">Olsenella uli (strain ATCC 49627 / DSM 7084 / CCUG 31166 / CIP 109912 / JCM 12494 / LMG 11480 / NCIMB 702895 / VPI D76D-27C)</name>
    <name type="common">Lactobacillus uli</name>
    <dbReference type="NCBI Taxonomy" id="633147"/>
    <lineage>
        <taxon>Bacteria</taxon>
        <taxon>Bacillati</taxon>
        <taxon>Actinomycetota</taxon>
        <taxon>Coriobacteriia</taxon>
        <taxon>Coriobacteriales</taxon>
        <taxon>Atopobiaceae</taxon>
        <taxon>Olsenella</taxon>
    </lineage>
</organism>
<feature type="region of interest" description="Disordered" evidence="1">
    <location>
        <begin position="695"/>
        <end position="904"/>
    </location>
</feature>
<dbReference type="KEGG" id="ols:Olsu_0008"/>
<dbReference type="EMBL" id="CP002106">
    <property type="protein sequence ID" value="ADK67143.1"/>
    <property type="molecule type" value="Genomic_DNA"/>
</dbReference>